<feature type="region of interest" description="Disordered" evidence="12">
    <location>
        <begin position="63"/>
        <end position="91"/>
    </location>
</feature>
<dbReference type="GO" id="GO:0035861">
    <property type="term" value="C:site of double-strand break"/>
    <property type="evidence" value="ECO:0007669"/>
    <property type="project" value="TreeGrafter"/>
</dbReference>
<evidence type="ECO:0000256" key="2">
    <source>
        <dbReference type="ARBA" id="ARBA00004286"/>
    </source>
</evidence>
<accession>A0A914WLB1</accession>
<keyword evidence="8" id="KW-0233">DNA recombination</keyword>
<evidence type="ECO:0000256" key="1">
    <source>
        <dbReference type="ARBA" id="ARBA00004123"/>
    </source>
</evidence>
<feature type="coiled-coil region" evidence="11">
    <location>
        <begin position="773"/>
        <end position="807"/>
    </location>
</feature>
<keyword evidence="9" id="KW-0234">DNA repair</keyword>
<dbReference type="AlphaFoldDB" id="A0A914WLB1"/>
<protein>
    <submittedName>
        <fullName evidence="14">Uncharacterized protein</fullName>
    </submittedName>
</protein>
<dbReference type="Proteomes" id="UP000887566">
    <property type="component" value="Unplaced"/>
</dbReference>
<dbReference type="PANTHER" id="PTHR19306">
    <property type="entry name" value="STRUCTURAL MAINTENANCE OF CHROMOSOMES 5,6 SMC5, SMC6"/>
    <property type="match status" value="1"/>
</dbReference>
<keyword evidence="3" id="KW-0158">Chromosome</keyword>
<dbReference type="GO" id="GO:0005634">
    <property type="term" value="C:nucleus"/>
    <property type="evidence" value="ECO:0007669"/>
    <property type="project" value="UniProtKB-SubCell"/>
</dbReference>
<comment type="subcellular location">
    <subcellularLocation>
        <location evidence="2">Chromosome</location>
    </subcellularLocation>
    <subcellularLocation>
        <location evidence="1">Nucleus</location>
    </subcellularLocation>
</comment>
<dbReference type="GO" id="GO:0000724">
    <property type="term" value="P:double-strand break repair via homologous recombination"/>
    <property type="evidence" value="ECO:0007669"/>
    <property type="project" value="TreeGrafter"/>
</dbReference>
<evidence type="ECO:0000313" key="14">
    <source>
        <dbReference type="WBParaSite" id="PSAMB.scaffold446size50759.g5910.t1"/>
    </source>
</evidence>
<evidence type="ECO:0000256" key="5">
    <source>
        <dbReference type="ARBA" id="ARBA00022763"/>
    </source>
</evidence>
<feature type="coiled-coil region" evidence="11">
    <location>
        <begin position="396"/>
        <end position="461"/>
    </location>
</feature>
<evidence type="ECO:0000256" key="4">
    <source>
        <dbReference type="ARBA" id="ARBA00022741"/>
    </source>
</evidence>
<feature type="coiled-coil region" evidence="11">
    <location>
        <begin position="115"/>
        <end position="360"/>
    </location>
</feature>
<evidence type="ECO:0000313" key="13">
    <source>
        <dbReference type="Proteomes" id="UP000887566"/>
    </source>
</evidence>
<evidence type="ECO:0000256" key="7">
    <source>
        <dbReference type="ARBA" id="ARBA00023054"/>
    </source>
</evidence>
<dbReference type="WBParaSite" id="PSAMB.scaffold446size50759.g5910.t1">
    <property type="protein sequence ID" value="PSAMB.scaffold446size50759.g5910.t1"/>
    <property type="gene ID" value="PSAMB.scaffold446size50759.g5910"/>
</dbReference>
<dbReference type="GO" id="GO:0005524">
    <property type="term" value="F:ATP binding"/>
    <property type="evidence" value="ECO:0007669"/>
    <property type="project" value="UniProtKB-KW"/>
</dbReference>
<dbReference type="GO" id="GO:0003697">
    <property type="term" value="F:single-stranded DNA binding"/>
    <property type="evidence" value="ECO:0007669"/>
    <property type="project" value="TreeGrafter"/>
</dbReference>
<dbReference type="GO" id="GO:0030915">
    <property type="term" value="C:Smc5-Smc6 complex"/>
    <property type="evidence" value="ECO:0007669"/>
    <property type="project" value="TreeGrafter"/>
</dbReference>
<keyword evidence="7 11" id="KW-0175">Coiled coil</keyword>
<keyword evidence="6" id="KW-0067">ATP-binding</keyword>
<feature type="coiled-coil region" evidence="11">
    <location>
        <begin position="654"/>
        <end position="709"/>
    </location>
</feature>
<feature type="coiled-coil region" evidence="11">
    <location>
        <begin position="861"/>
        <end position="983"/>
    </location>
</feature>
<evidence type="ECO:0000256" key="6">
    <source>
        <dbReference type="ARBA" id="ARBA00022840"/>
    </source>
</evidence>
<reference evidence="14" key="1">
    <citation type="submission" date="2022-11" db="UniProtKB">
        <authorList>
            <consortium name="WormBaseParasite"/>
        </authorList>
    </citation>
    <scope>IDENTIFICATION</scope>
</reference>
<keyword evidence="5" id="KW-0227">DNA damage</keyword>
<organism evidence="13 14">
    <name type="scientific">Plectus sambesii</name>
    <dbReference type="NCBI Taxonomy" id="2011161"/>
    <lineage>
        <taxon>Eukaryota</taxon>
        <taxon>Metazoa</taxon>
        <taxon>Ecdysozoa</taxon>
        <taxon>Nematoda</taxon>
        <taxon>Chromadorea</taxon>
        <taxon>Plectida</taxon>
        <taxon>Plectina</taxon>
        <taxon>Plectoidea</taxon>
        <taxon>Plectidae</taxon>
        <taxon>Plectus</taxon>
    </lineage>
</organism>
<evidence type="ECO:0000256" key="9">
    <source>
        <dbReference type="ARBA" id="ARBA00023204"/>
    </source>
</evidence>
<keyword evidence="13" id="KW-1185">Reference proteome</keyword>
<name>A0A914WLB1_9BILA</name>
<evidence type="ECO:0000256" key="11">
    <source>
        <dbReference type="SAM" id="Coils"/>
    </source>
</evidence>
<dbReference type="PANTHER" id="PTHR19306:SF6">
    <property type="entry name" value="STRUCTURAL MAINTENANCE OF CHROMOSOMES PROTEIN 6"/>
    <property type="match status" value="1"/>
</dbReference>
<dbReference type="GO" id="GO:0003684">
    <property type="term" value="F:damaged DNA binding"/>
    <property type="evidence" value="ECO:0007669"/>
    <property type="project" value="TreeGrafter"/>
</dbReference>
<proteinExistence type="predicted"/>
<evidence type="ECO:0000256" key="8">
    <source>
        <dbReference type="ARBA" id="ARBA00023172"/>
    </source>
</evidence>
<keyword evidence="10" id="KW-0539">Nucleus</keyword>
<evidence type="ECO:0000256" key="10">
    <source>
        <dbReference type="ARBA" id="ARBA00023242"/>
    </source>
</evidence>
<dbReference type="Gene3D" id="1.10.287.1490">
    <property type="match status" value="1"/>
</dbReference>
<sequence>MHVEQPGHSLKELKSTLDVFNSLKEENQQLSRTSDRQLTTSGRLRDSWDLRTKNVKMARLQDCSDTKNDPISQLKSDYGDRLTPKLDTGSAHLSSAIGHSKEQLESFSETYEHQLRAKDAEISQLRKYIREKEEERSQADSGKASSASTEIAALQEDLTQAKAEWIAAEAHNNYIMSTMVQLQAKLQSAEEELASEVTRRENLNTDLHRCKDQLSATQTLLESRENDLTSVKEQFKNVKKKLSNCQCQKGQSVEVKKNSETLQLIASLESQLNAAKEEFCRLQVEFNSFKSEKDKLEQKVEAQQTELAGKTAQHAQTIIQLHTERNIIITEYFAKINELKKELNKKNKDHHSALQLLESKSASLAIAEGHARKCEEALKYQEKTRMEVEKRLNETAAAFLAAQEELQKKLKELAEAQTIAESNKSQLCAAQEKIKSLMTEVAGAQTTIRKQNEAIDDLMNRTRTMHEALSEAKIECTDGYNRFKQLEAGFKQKEDELTKEQLYVKQKDATIANLERYVNAMQNNIRAEQPPQRSEFLQTNVAVVMKEKAQTEMVGIFEIQPQSDYVAHSAQYPQSTSGRQPNFVETLKDLNSVLKEKDSEILQCKHEMATMDAVIRTKDRLLTVFQSSNIELNERLTQTGSSLTYTAPGNEQIILELQRRVYQLTNEVTDKEQRLNELRQTICAFTGDLQKTKDRLIAMETAYKEVESNLKYYQSALSEKQNINAGLNEKLTMAMQSVTKLGQSLSEANKSNCSLVLSVQNKEKIMLELEEKMYSMTAKAACKEQRIKELEDEAVMREEKLREVKQQMEAVTSSAEINANTASSLEQRLASVTIENGQRVLELNNKISSLTNEAEHRDGQILLLEAKLINAEAIKDNMQQKLTTNDRDVNELRAELKALREKHEKLQKSLAKGERDIQAFRSFQDVDQNLLKRQQAELKEFKRRLTRVKSRHSDEKMQQSEQIIKLKTLVNKLQNELKSRNRRS</sequence>
<evidence type="ECO:0000256" key="3">
    <source>
        <dbReference type="ARBA" id="ARBA00022454"/>
    </source>
</evidence>
<evidence type="ECO:0000256" key="12">
    <source>
        <dbReference type="SAM" id="MobiDB-lite"/>
    </source>
</evidence>
<keyword evidence="4" id="KW-0547">Nucleotide-binding</keyword>